<dbReference type="Gene3D" id="2.60.40.10">
    <property type="entry name" value="Immunoglobulins"/>
    <property type="match status" value="1"/>
</dbReference>
<dbReference type="GO" id="GO:0005509">
    <property type="term" value="F:calcium ion binding"/>
    <property type="evidence" value="ECO:0007669"/>
    <property type="project" value="InterPro"/>
</dbReference>
<dbReference type="Pfam" id="PF05345">
    <property type="entry name" value="He_PIG"/>
    <property type="match status" value="1"/>
</dbReference>
<evidence type="ECO:0008006" key="2">
    <source>
        <dbReference type="Google" id="ProtNLM"/>
    </source>
</evidence>
<feature type="non-terminal residue" evidence="1">
    <location>
        <position position="114"/>
    </location>
</feature>
<dbReference type="InterPro" id="IPR015919">
    <property type="entry name" value="Cadherin-like_sf"/>
</dbReference>
<accession>A0A383BS11</accession>
<protein>
    <recommendedName>
        <fullName evidence="2">Dystroglycan-type cadherin-like domain-containing protein</fullName>
    </recommendedName>
</protein>
<gene>
    <name evidence="1" type="ORF">METZ01_LOCUS475002</name>
</gene>
<proteinExistence type="predicted"/>
<dbReference type="EMBL" id="UINC01202376">
    <property type="protein sequence ID" value="SVE22148.1"/>
    <property type="molecule type" value="Genomic_DNA"/>
</dbReference>
<organism evidence="1">
    <name type="scientific">marine metagenome</name>
    <dbReference type="NCBI Taxonomy" id="408172"/>
    <lineage>
        <taxon>unclassified sequences</taxon>
        <taxon>metagenomes</taxon>
        <taxon>ecological metagenomes</taxon>
    </lineage>
</organism>
<evidence type="ECO:0000313" key="1">
    <source>
        <dbReference type="EMBL" id="SVE22148.1"/>
    </source>
</evidence>
<dbReference type="PROSITE" id="PS51257">
    <property type="entry name" value="PROKAR_LIPOPROTEIN"/>
    <property type="match status" value="1"/>
</dbReference>
<dbReference type="InterPro" id="IPR013783">
    <property type="entry name" value="Ig-like_fold"/>
</dbReference>
<name>A0A383BS11_9ZZZZ</name>
<sequence length="114" mass="11960">MEVAVKPIRMLLLLSISTLALVGCHPPLKISTTTLPLAHPGKEYRETLSATGGSGERSWSLASGTLPRGLSLDSFSGNLSGFPVEEGSSTFTVKVTDEAVPQGVDTKTFTLAVE</sequence>
<reference evidence="1" key="1">
    <citation type="submission" date="2018-05" db="EMBL/GenBank/DDBJ databases">
        <authorList>
            <person name="Lanie J.A."/>
            <person name="Ng W.-L."/>
            <person name="Kazmierczak K.M."/>
            <person name="Andrzejewski T.M."/>
            <person name="Davidsen T.M."/>
            <person name="Wayne K.J."/>
            <person name="Tettelin H."/>
            <person name="Glass J.I."/>
            <person name="Rusch D."/>
            <person name="Podicherti R."/>
            <person name="Tsui H.-C.T."/>
            <person name="Winkler M.E."/>
        </authorList>
    </citation>
    <scope>NUCLEOTIDE SEQUENCE</scope>
</reference>
<dbReference type="GO" id="GO:0016020">
    <property type="term" value="C:membrane"/>
    <property type="evidence" value="ECO:0007669"/>
    <property type="project" value="InterPro"/>
</dbReference>
<dbReference type="SUPFAM" id="SSF49313">
    <property type="entry name" value="Cadherin-like"/>
    <property type="match status" value="1"/>
</dbReference>
<dbReference type="AlphaFoldDB" id="A0A383BS11"/>